<dbReference type="PANTHER" id="PTHR43362:SF7">
    <property type="entry name" value="D-MANNONATE OXIDOREDUCTASE"/>
    <property type="match status" value="1"/>
</dbReference>
<protein>
    <submittedName>
        <fullName evidence="5">Mannitol dehydrogenase domain protein</fullName>
    </submittedName>
</protein>
<dbReference type="InterPro" id="IPR050988">
    <property type="entry name" value="Mannitol_DH/Oxidoreductase"/>
</dbReference>
<evidence type="ECO:0000259" key="3">
    <source>
        <dbReference type="Pfam" id="PF01232"/>
    </source>
</evidence>
<sequence>MTASTSRPIIGRILHLGLSNFHRAHQVVYLQRLKDQGETGWQLAGTNIRPDANPLLEALAAQDGNFTLETIDPHGKVEYHWITAIDQVIPYDASLKTITELATDPITRIISFTVTEAGYYLLENGDLDTSFPDLKADLERVKKGEPGQTLYGALITLLRARKQAGGGPITLQNCDNLRHNGDRVRGGLRDFAQKIGDTDILTWIDANVRFPNAMVDRITPRPPAELKARVKAATGRDDNAALGSESYLQWVIEDNFAAGRPAWEKVGAELVASVDPYEEAKIRLLNATHSCIAWGGTLRGHAYIHEGARDAVVRKLAYDYATDDVIPCLSGPENPVDLPAYRDMVLERFGNDAIRDTNQRVTADSFSKIPGFILPTIRDRLARNESIDSVAVLPALFLEFLKRWHAEKLPFQYHDQSMDPKAAHAIVQAEDPVKALCADRVLWQELAGDARLEAAVRKALARVQKDVIPG</sequence>
<dbReference type="Pfam" id="PF08125">
    <property type="entry name" value="Mannitol_dh_C"/>
    <property type="match status" value="1"/>
</dbReference>
<dbReference type="NCBIfam" id="NF043014">
    <property type="entry name" value="DArabDhDalD"/>
    <property type="match status" value="1"/>
</dbReference>
<evidence type="ECO:0000256" key="1">
    <source>
        <dbReference type="ARBA" id="ARBA00023002"/>
    </source>
</evidence>
<keyword evidence="1" id="KW-0560">Oxidoreductase</keyword>
<dbReference type="GO" id="GO:0042840">
    <property type="term" value="P:D-glucuronate catabolic process"/>
    <property type="evidence" value="ECO:0007669"/>
    <property type="project" value="TreeGrafter"/>
</dbReference>
<evidence type="ECO:0000313" key="5">
    <source>
        <dbReference type="EMBL" id="EFV94065.1"/>
    </source>
</evidence>
<evidence type="ECO:0000313" key="6">
    <source>
        <dbReference type="Proteomes" id="UP000011021"/>
    </source>
</evidence>
<dbReference type="PANTHER" id="PTHR43362">
    <property type="entry name" value="MANNITOL DEHYDROGENASE DSF1-RELATED"/>
    <property type="match status" value="1"/>
</dbReference>
<dbReference type="PROSITE" id="PS00974">
    <property type="entry name" value="MANNITOL_DHGENASE"/>
    <property type="match status" value="1"/>
</dbReference>
<dbReference type="Proteomes" id="UP000011021">
    <property type="component" value="Unassembled WGS sequence"/>
</dbReference>
<dbReference type="AlphaFoldDB" id="E7RZR6"/>
<name>E7RZR6_9BURK</name>
<keyword evidence="6" id="KW-1185">Reference proteome</keyword>
<evidence type="ECO:0000256" key="2">
    <source>
        <dbReference type="ARBA" id="ARBA00023027"/>
    </source>
</evidence>
<dbReference type="GO" id="GO:0019594">
    <property type="term" value="P:mannitol metabolic process"/>
    <property type="evidence" value="ECO:0007669"/>
    <property type="project" value="InterPro"/>
</dbReference>
<dbReference type="RefSeq" id="WP_005674577.1">
    <property type="nucleotide sequence ID" value="NZ_CP146288.1"/>
</dbReference>
<dbReference type="InterPro" id="IPR013328">
    <property type="entry name" value="6PGD_dom2"/>
</dbReference>
<dbReference type="Gene3D" id="3.40.50.720">
    <property type="entry name" value="NAD(P)-binding Rossmann-like Domain"/>
    <property type="match status" value="1"/>
</dbReference>
<dbReference type="PRINTS" id="PR00084">
    <property type="entry name" value="MTLDHDRGNASE"/>
</dbReference>
<dbReference type="InterPro" id="IPR008927">
    <property type="entry name" value="6-PGluconate_DH-like_C_sf"/>
</dbReference>
<dbReference type="GO" id="GO:0008866">
    <property type="term" value="F:fructuronate reductase activity"/>
    <property type="evidence" value="ECO:0007669"/>
    <property type="project" value="TreeGrafter"/>
</dbReference>
<dbReference type="SUPFAM" id="SSF48179">
    <property type="entry name" value="6-phosphogluconate dehydrogenase C-terminal domain-like"/>
    <property type="match status" value="1"/>
</dbReference>
<evidence type="ECO:0000259" key="4">
    <source>
        <dbReference type="Pfam" id="PF08125"/>
    </source>
</evidence>
<dbReference type="STRING" id="887898.HMPREF0551_2180"/>
<dbReference type="Gene3D" id="1.10.1040.10">
    <property type="entry name" value="N-(1-d-carboxylethyl)-l-norvaline Dehydrogenase, domain 2"/>
    <property type="match status" value="1"/>
</dbReference>
<dbReference type="SUPFAM" id="SSF51735">
    <property type="entry name" value="NAD(P)-binding Rossmann-fold domains"/>
    <property type="match status" value="1"/>
</dbReference>
<comment type="caution">
    <text evidence="5">The sequence shown here is derived from an EMBL/GenBank/DDBJ whole genome shotgun (WGS) entry which is preliminary data.</text>
</comment>
<dbReference type="HOGENOM" id="CLU_027324_0_2_4"/>
<dbReference type="InterPro" id="IPR036291">
    <property type="entry name" value="NAD(P)-bd_dom_sf"/>
</dbReference>
<dbReference type="eggNOG" id="COG0246">
    <property type="taxonomic scope" value="Bacteria"/>
</dbReference>
<dbReference type="InterPro" id="IPR023027">
    <property type="entry name" value="Mannitol_DH_CS"/>
</dbReference>
<dbReference type="InterPro" id="IPR000669">
    <property type="entry name" value="Mannitol_DH"/>
</dbReference>
<organism evidence="5 6">
    <name type="scientific">Lautropia mirabilis ATCC 51599</name>
    <dbReference type="NCBI Taxonomy" id="887898"/>
    <lineage>
        <taxon>Bacteria</taxon>
        <taxon>Pseudomonadati</taxon>
        <taxon>Pseudomonadota</taxon>
        <taxon>Betaproteobacteria</taxon>
        <taxon>Burkholderiales</taxon>
        <taxon>Burkholderiaceae</taxon>
        <taxon>Lautropia</taxon>
    </lineage>
</organism>
<gene>
    <name evidence="5" type="ORF">HMPREF0551_2180</name>
</gene>
<feature type="domain" description="Mannitol dehydrogenase N-terminal" evidence="3">
    <location>
        <begin position="12"/>
        <end position="265"/>
    </location>
</feature>
<reference evidence="5 6" key="1">
    <citation type="submission" date="2010-12" db="EMBL/GenBank/DDBJ databases">
        <authorList>
            <person name="Muzny D."/>
            <person name="Qin X."/>
            <person name="Deng J."/>
            <person name="Jiang H."/>
            <person name="Liu Y."/>
            <person name="Qu J."/>
            <person name="Song X.-Z."/>
            <person name="Zhang L."/>
            <person name="Thornton R."/>
            <person name="Coyle M."/>
            <person name="Francisco L."/>
            <person name="Jackson L."/>
            <person name="Javaid M."/>
            <person name="Korchina V."/>
            <person name="Kovar C."/>
            <person name="Mata R."/>
            <person name="Mathew T."/>
            <person name="Ngo R."/>
            <person name="Nguyen L."/>
            <person name="Nguyen N."/>
            <person name="Okwuonu G."/>
            <person name="Ongeri F."/>
            <person name="Pham C."/>
            <person name="Simmons D."/>
            <person name="Wilczek-Boney K."/>
            <person name="Hale W."/>
            <person name="Jakkamsetti A."/>
            <person name="Pham P."/>
            <person name="Ruth R."/>
            <person name="San Lucas F."/>
            <person name="Warren J."/>
            <person name="Zhang J."/>
            <person name="Zhao Z."/>
            <person name="Zhou C."/>
            <person name="Zhu D."/>
            <person name="Lee S."/>
            <person name="Bess C."/>
            <person name="Blankenburg K."/>
            <person name="Forbes L."/>
            <person name="Fu Q."/>
            <person name="Gubbala S."/>
            <person name="Hirani K."/>
            <person name="Jayaseelan J.C."/>
            <person name="Lara F."/>
            <person name="Munidasa M."/>
            <person name="Palculict T."/>
            <person name="Patil S."/>
            <person name="Pu L.-L."/>
            <person name="Saada N."/>
            <person name="Tang L."/>
            <person name="Weissenberger G."/>
            <person name="Zhu Y."/>
            <person name="Hemphill L."/>
            <person name="Shang Y."/>
            <person name="Youmans B."/>
            <person name="Ayvaz T."/>
            <person name="Ross M."/>
            <person name="Santibanez J."/>
            <person name="Aqrawi P."/>
            <person name="Gross S."/>
            <person name="Joshi V."/>
            <person name="Fowler G."/>
            <person name="Nazareth L."/>
            <person name="Reid J."/>
            <person name="Worley K."/>
            <person name="Petrosino J."/>
            <person name="Highlander S."/>
            <person name="Gibbs R."/>
        </authorList>
    </citation>
    <scope>NUCLEOTIDE SEQUENCE [LARGE SCALE GENOMIC DNA]</scope>
    <source>
        <strain evidence="5 6">ATCC 51599</strain>
    </source>
</reference>
<dbReference type="Pfam" id="PF01232">
    <property type="entry name" value="Mannitol_dh"/>
    <property type="match status" value="1"/>
</dbReference>
<accession>E7RZR6</accession>
<dbReference type="InterPro" id="IPR013131">
    <property type="entry name" value="Mannitol_DH_N"/>
</dbReference>
<feature type="domain" description="Mannitol dehydrogenase C-terminal" evidence="4">
    <location>
        <begin position="274"/>
        <end position="463"/>
    </location>
</feature>
<dbReference type="InterPro" id="IPR050025">
    <property type="entry name" value="DalD"/>
</dbReference>
<proteinExistence type="predicted"/>
<dbReference type="EMBL" id="AEQP01000022">
    <property type="protein sequence ID" value="EFV94065.1"/>
    <property type="molecule type" value="Genomic_DNA"/>
</dbReference>
<dbReference type="InterPro" id="IPR013118">
    <property type="entry name" value="Mannitol_DH_C"/>
</dbReference>
<keyword evidence="2" id="KW-0520">NAD</keyword>